<name>A0A016T2Z8_9BILA</name>
<reference evidence="2" key="1">
    <citation type="journal article" date="2015" name="Nat. Genet.">
        <title>The genome and transcriptome of the zoonotic hookworm Ancylostoma ceylanicum identify infection-specific gene families.</title>
        <authorList>
            <person name="Schwarz E.M."/>
            <person name="Hu Y."/>
            <person name="Antoshechkin I."/>
            <person name="Miller M.M."/>
            <person name="Sternberg P.W."/>
            <person name="Aroian R.V."/>
        </authorList>
    </citation>
    <scope>NUCLEOTIDE SEQUENCE</scope>
    <source>
        <strain evidence="2">HY135</strain>
    </source>
</reference>
<evidence type="ECO:0000313" key="1">
    <source>
        <dbReference type="EMBL" id="EYB97006.1"/>
    </source>
</evidence>
<accession>A0A016T2Z8</accession>
<dbReference type="EMBL" id="JARK01001480">
    <property type="protein sequence ID" value="EYB97006.1"/>
    <property type="molecule type" value="Genomic_DNA"/>
</dbReference>
<organism evidence="1 2">
    <name type="scientific">Ancylostoma ceylanicum</name>
    <dbReference type="NCBI Taxonomy" id="53326"/>
    <lineage>
        <taxon>Eukaryota</taxon>
        <taxon>Metazoa</taxon>
        <taxon>Ecdysozoa</taxon>
        <taxon>Nematoda</taxon>
        <taxon>Chromadorea</taxon>
        <taxon>Rhabditida</taxon>
        <taxon>Rhabditina</taxon>
        <taxon>Rhabditomorpha</taxon>
        <taxon>Strongyloidea</taxon>
        <taxon>Ancylostomatidae</taxon>
        <taxon>Ancylostomatinae</taxon>
        <taxon>Ancylostoma</taxon>
    </lineage>
</organism>
<protein>
    <submittedName>
        <fullName evidence="1">Uncharacterized protein</fullName>
    </submittedName>
</protein>
<keyword evidence="2" id="KW-1185">Reference proteome</keyword>
<dbReference type="AlphaFoldDB" id="A0A016T2Z8"/>
<sequence>MAILVSVAPVNAIDFVCNTCSSAVFSVVYEIVYSVESKMRTIHRISWRYARILSAENSSALWTHGKQLLHFSSSGVFHAVSSLPMRSSSLKTLKFSEIFNTKISVGAAFKMSYLA</sequence>
<proteinExistence type="predicted"/>
<comment type="caution">
    <text evidence="1">The sequence shown here is derived from an EMBL/GenBank/DDBJ whole genome shotgun (WGS) entry which is preliminary data.</text>
</comment>
<gene>
    <name evidence="1" type="primary">Acey_s0144.g2456</name>
    <name evidence="1" type="ORF">Y032_0144g2456</name>
</gene>
<evidence type="ECO:0000313" key="2">
    <source>
        <dbReference type="Proteomes" id="UP000024635"/>
    </source>
</evidence>
<dbReference type="Proteomes" id="UP000024635">
    <property type="component" value="Unassembled WGS sequence"/>
</dbReference>